<feature type="domain" description="MAGE" evidence="2">
    <location>
        <begin position="86"/>
        <end position="325"/>
    </location>
</feature>
<accession>A0ABP0ZUW5</accession>
<name>A0ABP0ZUW5_9ASCO</name>
<dbReference type="Proteomes" id="UP001497383">
    <property type="component" value="Chromosome 6"/>
</dbReference>
<dbReference type="InterPro" id="IPR002190">
    <property type="entry name" value="MHD_dom"/>
</dbReference>
<dbReference type="EMBL" id="OZ022410">
    <property type="protein sequence ID" value="CAK9441325.1"/>
    <property type="molecule type" value="Genomic_DNA"/>
</dbReference>
<dbReference type="Gene3D" id="1.10.10.1200">
    <property type="entry name" value="MAGE homology domain, winged helix WH1 motif"/>
    <property type="match status" value="1"/>
</dbReference>
<gene>
    <name evidence="3" type="ORF">LODBEIA_P51940</name>
</gene>
<dbReference type="PANTHER" id="PTHR11736:SF14">
    <property type="entry name" value="NSE3 HOMOLOG, SMC5-SMC6 COMPLEX COMPONENT"/>
    <property type="match status" value="1"/>
</dbReference>
<feature type="compositionally biased region" description="Basic and acidic residues" evidence="1">
    <location>
        <begin position="1"/>
        <end position="17"/>
    </location>
</feature>
<proteinExistence type="predicted"/>
<dbReference type="InterPro" id="IPR037445">
    <property type="entry name" value="MAGE"/>
</dbReference>
<sequence>MARRKITLEEVERDEARAASLSQHRSKKRRTVPDEEEEIEIVGNATRAPSVDSNGSGGGGAGETGLAMRHDSNLSEADKQHEINQVVKLVLQKDLRGSFFRREYINSSLSNKRLRNEVLVSEACKVLQEVYGLTLVETPGIKVKSDNATANSGGGGSGRRAASASAASKKKHLALVSNLSKEARAVLGELWSRQVDSAVDKRKMNEAGFFIPRYHRNRSLPDSSHHLVKTGVLLLVITLIILNENHISEHQLVRNLRKFGISSGIDDKNSNYSLTVSELLKEFVQRENLLRKELGGGEKPSNEKDKMYEYSVGRRTLVEFTPQSIYDYISVIYGDSFTDTIAESTIVTIQRAYGTTLAQFGDDAATANNSLEDNSPGAAVSSGSDSEIELVS</sequence>
<dbReference type="SMART" id="SM01373">
    <property type="entry name" value="MAGE"/>
    <property type="match status" value="1"/>
</dbReference>
<evidence type="ECO:0000313" key="4">
    <source>
        <dbReference type="Proteomes" id="UP001497383"/>
    </source>
</evidence>
<evidence type="ECO:0000256" key="1">
    <source>
        <dbReference type="SAM" id="MobiDB-lite"/>
    </source>
</evidence>
<dbReference type="GeneID" id="92210390"/>
<organism evidence="3 4">
    <name type="scientific">Lodderomyces beijingensis</name>
    <dbReference type="NCBI Taxonomy" id="1775926"/>
    <lineage>
        <taxon>Eukaryota</taxon>
        <taxon>Fungi</taxon>
        <taxon>Dikarya</taxon>
        <taxon>Ascomycota</taxon>
        <taxon>Saccharomycotina</taxon>
        <taxon>Pichiomycetes</taxon>
        <taxon>Debaryomycetaceae</taxon>
        <taxon>Candida/Lodderomyces clade</taxon>
        <taxon>Lodderomyces</taxon>
    </lineage>
</organism>
<dbReference type="Gene3D" id="1.10.10.1210">
    <property type="entry name" value="MAGE homology domain, winged helix WH2 motif"/>
    <property type="match status" value="1"/>
</dbReference>
<keyword evidence="4" id="KW-1185">Reference proteome</keyword>
<dbReference type="Pfam" id="PF01454">
    <property type="entry name" value="MAGE"/>
    <property type="match status" value="1"/>
</dbReference>
<dbReference type="InterPro" id="IPR041899">
    <property type="entry name" value="MAGE_WH2"/>
</dbReference>
<feature type="region of interest" description="Disordered" evidence="1">
    <location>
        <begin position="368"/>
        <end position="392"/>
    </location>
</feature>
<feature type="region of interest" description="Disordered" evidence="1">
    <location>
        <begin position="1"/>
        <end position="67"/>
    </location>
</feature>
<evidence type="ECO:0000313" key="3">
    <source>
        <dbReference type="EMBL" id="CAK9441325.1"/>
    </source>
</evidence>
<reference evidence="3 4" key="1">
    <citation type="submission" date="2024-03" db="EMBL/GenBank/DDBJ databases">
        <authorList>
            <person name="Brejova B."/>
        </authorList>
    </citation>
    <scope>NUCLEOTIDE SEQUENCE [LARGE SCALE GENOMIC DNA]</scope>
    <source>
        <strain evidence="3 4">CBS 14171</strain>
    </source>
</reference>
<dbReference type="PANTHER" id="PTHR11736">
    <property type="entry name" value="MELANOMA-ASSOCIATED ANTIGEN MAGE ANTIGEN"/>
    <property type="match status" value="1"/>
</dbReference>
<feature type="region of interest" description="Disordered" evidence="1">
    <location>
        <begin position="144"/>
        <end position="163"/>
    </location>
</feature>
<dbReference type="RefSeq" id="XP_066832132.1">
    <property type="nucleotide sequence ID" value="XM_066975499.1"/>
</dbReference>
<protein>
    <recommendedName>
        <fullName evidence="2">MAGE domain-containing protein</fullName>
    </recommendedName>
</protein>
<evidence type="ECO:0000259" key="2">
    <source>
        <dbReference type="SMART" id="SM01373"/>
    </source>
</evidence>
<dbReference type="InterPro" id="IPR041898">
    <property type="entry name" value="MAGE_WH1"/>
</dbReference>